<dbReference type="STRING" id="1220554.GCA_001552135_02816"/>
<dbReference type="AlphaFoldDB" id="A0A5D0NLG9"/>
<name>A0A5D0NLG9_9ACTN</name>
<dbReference type="PRINTS" id="PR00756">
    <property type="entry name" value="ALADIPTASE"/>
</dbReference>
<evidence type="ECO:0000256" key="4">
    <source>
        <dbReference type="ARBA" id="ARBA00012564"/>
    </source>
</evidence>
<sequence length="492" mass="54090">MRRTPLLAVTAAATGIVLCATSALAAAGPGAPGIGDPYYPDYGNGGYDVGHYDLDLKYQPATDTLQGTAKITARATQDLSRFNLDFLLDTQKVTVNGRKATFTTSGAHELVITPARALRKGSRIDITVSYSDVPSTKKYNDYVGWVRTPDGAVAAQEPESAWWWFPSNDHPLDKAGYDIRITVPEGLQTISNGEPRRARTSHGWTTTAWHEAKPQATYLATLAVGKFEVHRARTDSGLPVITAYSPDVAPALLKAAKASIDLTPEVVDWASTVFGPYPFTSIGGYVPNVKSRFSLEEQTRVFYSPAAFASGVRPYLIVHENAHQWFGDSVSLTTWRDIWLNEGFASYAEWLWSEKTGQGTAAEVAKKTYDSYPADDPFWQVKVADPGPGENQFHDAVYDRGALTLQALRAAVGDAKFFAILRAWATRHRYGNATTAQFEALSEKISGKDLRTLFQTWLYTPGRPASPPQRVAVTSTPRSWKEIRETRTLEGR</sequence>
<dbReference type="PANTHER" id="PTHR11533">
    <property type="entry name" value="PROTEASE M1 ZINC METALLOPROTEASE"/>
    <property type="match status" value="1"/>
</dbReference>
<keyword evidence="6" id="KW-0645">Protease</keyword>
<evidence type="ECO:0000256" key="1">
    <source>
        <dbReference type="ARBA" id="ARBA00000098"/>
    </source>
</evidence>
<evidence type="ECO:0000256" key="13">
    <source>
        <dbReference type="SAM" id="SignalP"/>
    </source>
</evidence>
<keyword evidence="7" id="KW-0479">Metal-binding</keyword>
<evidence type="ECO:0000256" key="9">
    <source>
        <dbReference type="ARBA" id="ARBA00022833"/>
    </source>
</evidence>
<comment type="caution">
    <text evidence="16">The sequence shown here is derived from an EMBL/GenBank/DDBJ whole genome shotgun (WGS) entry which is preliminary data.</text>
</comment>
<evidence type="ECO:0000256" key="12">
    <source>
        <dbReference type="ARBA" id="ARBA00031533"/>
    </source>
</evidence>
<evidence type="ECO:0000256" key="11">
    <source>
        <dbReference type="ARBA" id="ARBA00029811"/>
    </source>
</evidence>
<dbReference type="CDD" id="cd09603">
    <property type="entry name" value="M1_APN_like"/>
    <property type="match status" value="1"/>
</dbReference>
<dbReference type="EC" id="3.4.11.2" evidence="4"/>
<dbReference type="RefSeq" id="WP_067890531.1">
    <property type="nucleotide sequence ID" value="NZ_VSFG01000004.1"/>
</dbReference>
<evidence type="ECO:0000256" key="2">
    <source>
        <dbReference type="ARBA" id="ARBA00001947"/>
    </source>
</evidence>
<evidence type="ECO:0000313" key="17">
    <source>
        <dbReference type="Proteomes" id="UP000323380"/>
    </source>
</evidence>
<dbReference type="InterPro" id="IPR027268">
    <property type="entry name" value="Peptidase_M4/M1_CTD_sf"/>
</dbReference>
<feature type="chain" id="PRO_5023017086" description="Aminopeptidase N" evidence="13">
    <location>
        <begin position="26"/>
        <end position="492"/>
    </location>
</feature>
<dbReference type="GO" id="GO:0016285">
    <property type="term" value="F:alanyl aminopeptidase activity"/>
    <property type="evidence" value="ECO:0007669"/>
    <property type="project" value="UniProtKB-EC"/>
</dbReference>
<keyword evidence="8" id="KW-0378">Hydrolase</keyword>
<keyword evidence="9" id="KW-0862">Zinc</keyword>
<evidence type="ECO:0000259" key="14">
    <source>
        <dbReference type="Pfam" id="PF01433"/>
    </source>
</evidence>
<dbReference type="GO" id="GO:0008270">
    <property type="term" value="F:zinc ion binding"/>
    <property type="evidence" value="ECO:0007669"/>
    <property type="project" value="InterPro"/>
</dbReference>
<evidence type="ECO:0000256" key="7">
    <source>
        <dbReference type="ARBA" id="ARBA00022723"/>
    </source>
</evidence>
<dbReference type="Pfam" id="PF17900">
    <property type="entry name" value="Peptidase_M1_N"/>
    <property type="match status" value="1"/>
</dbReference>
<reference evidence="16 17" key="1">
    <citation type="submission" date="2019-08" db="EMBL/GenBank/DDBJ databases">
        <title>Actinomadura sp. nov. CYP1-5 isolated from mountain soil.</title>
        <authorList>
            <person name="Songsumanus A."/>
            <person name="Kuncharoen N."/>
            <person name="Kudo T."/>
            <person name="Yuki M."/>
            <person name="Igarashi Y."/>
            <person name="Tanasupawat S."/>
        </authorList>
    </citation>
    <scope>NUCLEOTIDE SEQUENCE [LARGE SCALE GENOMIC DNA]</scope>
    <source>
        <strain evidence="16 17">JCM 14158</strain>
    </source>
</reference>
<dbReference type="InterPro" id="IPR001930">
    <property type="entry name" value="Peptidase_M1"/>
</dbReference>
<proteinExistence type="inferred from homology"/>
<evidence type="ECO:0000256" key="10">
    <source>
        <dbReference type="ARBA" id="ARBA00023049"/>
    </source>
</evidence>
<feature type="domain" description="Peptidase M1 membrane alanine aminopeptidase" evidence="14">
    <location>
        <begin position="316"/>
        <end position="457"/>
    </location>
</feature>
<feature type="signal peptide" evidence="13">
    <location>
        <begin position="1"/>
        <end position="25"/>
    </location>
</feature>
<evidence type="ECO:0000256" key="5">
    <source>
        <dbReference type="ARBA" id="ARBA00015611"/>
    </source>
</evidence>
<comment type="catalytic activity">
    <reaction evidence="1">
        <text>Release of an N-terminal amino acid, Xaa-|-Yaa- from a peptide, amide or arylamide. Xaa is preferably Ala, but may be most amino acids including Pro (slow action). When a terminal hydrophobic residue is followed by a prolyl residue, the two may be released as an intact Xaa-Pro dipeptide.</text>
        <dbReference type="EC" id="3.4.11.2"/>
    </reaction>
</comment>
<keyword evidence="17" id="KW-1185">Reference proteome</keyword>
<dbReference type="GO" id="GO:0008237">
    <property type="term" value="F:metallopeptidase activity"/>
    <property type="evidence" value="ECO:0007669"/>
    <property type="project" value="UniProtKB-KW"/>
</dbReference>
<comment type="cofactor">
    <cofactor evidence="2">
        <name>Zn(2+)</name>
        <dbReference type="ChEBI" id="CHEBI:29105"/>
    </cofactor>
</comment>
<dbReference type="InterPro" id="IPR014782">
    <property type="entry name" value="Peptidase_M1_dom"/>
</dbReference>
<evidence type="ECO:0000256" key="8">
    <source>
        <dbReference type="ARBA" id="ARBA00022801"/>
    </source>
</evidence>
<dbReference type="Pfam" id="PF01433">
    <property type="entry name" value="Peptidase_M1"/>
    <property type="match status" value="1"/>
</dbReference>
<accession>A0A5D0NLG9</accession>
<dbReference type="SUPFAM" id="SSF55486">
    <property type="entry name" value="Metalloproteases ('zincins'), catalytic domain"/>
    <property type="match status" value="1"/>
</dbReference>
<keyword evidence="13" id="KW-0732">Signal</keyword>
<feature type="domain" description="Aminopeptidase N-like N-terminal" evidence="15">
    <location>
        <begin position="51"/>
        <end position="219"/>
    </location>
</feature>
<dbReference type="SUPFAM" id="SSF63737">
    <property type="entry name" value="Leukotriene A4 hydrolase N-terminal domain"/>
    <property type="match status" value="1"/>
</dbReference>
<dbReference type="InterPro" id="IPR050344">
    <property type="entry name" value="Peptidase_M1_aminopeptidases"/>
</dbReference>
<organism evidence="16 17">
    <name type="scientific">Actinomadura chibensis</name>
    <dbReference type="NCBI Taxonomy" id="392828"/>
    <lineage>
        <taxon>Bacteria</taxon>
        <taxon>Bacillati</taxon>
        <taxon>Actinomycetota</taxon>
        <taxon>Actinomycetes</taxon>
        <taxon>Streptosporangiales</taxon>
        <taxon>Thermomonosporaceae</taxon>
        <taxon>Actinomadura</taxon>
    </lineage>
</organism>
<dbReference type="EMBL" id="VSFG01000004">
    <property type="protein sequence ID" value="TYB44931.1"/>
    <property type="molecule type" value="Genomic_DNA"/>
</dbReference>
<dbReference type="GO" id="GO:0006508">
    <property type="term" value="P:proteolysis"/>
    <property type="evidence" value="ECO:0007669"/>
    <property type="project" value="UniProtKB-KW"/>
</dbReference>
<comment type="similarity">
    <text evidence="3">Belongs to the peptidase M1 family.</text>
</comment>
<evidence type="ECO:0000313" key="16">
    <source>
        <dbReference type="EMBL" id="TYB44931.1"/>
    </source>
</evidence>
<evidence type="ECO:0000256" key="6">
    <source>
        <dbReference type="ARBA" id="ARBA00022670"/>
    </source>
</evidence>
<protein>
    <recommendedName>
        <fullName evidence="5">Aminopeptidase N</fullName>
        <ecNumber evidence="4">3.4.11.2</ecNumber>
    </recommendedName>
    <alternativeName>
        <fullName evidence="11">Alanine aminopeptidase</fullName>
    </alternativeName>
    <alternativeName>
        <fullName evidence="12">Lysyl aminopeptidase</fullName>
    </alternativeName>
</protein>
<dbReference type="InterPro" id="IPR042097">
    <property type="entry name" value="Aminopeptidase_N-like_N_sf"/>
</dbReference>
<dbReference type="Gene3D" id="1.10.390.10">
    <property type="entry name" value="Neutral Protease Domain 2"/>
    <property type="match status" value="1"/>
</dbReference>
<dbReference type="Gene3D" id="2.60.40.1730">
    <property type="entry name" value="tricorn interacting facor f3 domain"/>
    <property type="match status" value="1"/>
</dbReference>
<dbReference type="InterPro" id="IPR045357">
    <property type="entry name" value="Aminopeptidase_N-like_N"/>
</dbReference>
<evidence type="ECO:0000256" key="3">
    <source>
        <dbReference type="ARBA" id="ARBA00010136"/>
    </source>
</evidence>
<keyword evidence="10" id="KW-0482">Metalloprotease</keyword>
<gene>
    <name evidence="16" type="ORF">FXF69_22665</name>
</gene>
<dbReference type="PANTHER" id="PTHR11533:SF297">
    <property type="entry name" value="AMINOPEPTIDASE N"/>
    <property type="match status" value="1"/>
</dbReference>
<evidence type="ECO:0000259" key="15">
    <source>
        <dbReference type="Pfam" id="PF17900"/>
    </source>
</evidence>
<dbReference type="Proteomes" id="UP000323380">
    <property type="component" value="Unassembled WGS sequence"/>
</dbReference>